<keyword evidence="7" id="KW-1185">Reference proteome</keyword>
<organism evidence="6 7">
    <name type="scientific">Ursus americanus</name>
    <name type="common">American black bear</name>
    <name type="synonym">Euarctos americanus</name>
    <dbReference type="NCBI Taxonomy" id="9643"/>
    <lineage>
        <taxon>Eukaryota</taxon>
        <taxon>Metazoa</taxon>
        <taxon>Chordata</taxon>
        <taxon>Craniata</taxon>
        <taxon>Vertebrata</taxon>
        <taxon>Euteleostomi</taxon>
        <taxon>Mammalia</taxon>
        <taxon>Eutheria</taxon>
        <taxon>Laurasiatheria</taxon>
        <taxon>Carnivora</taxon>
        <taxon>Caniformia</taxon>
        <taxon>Ursidae</taxon>
        <taxon>Ursus</taxon>
    </lineage>
</organism>
<name>A0A452RNS6_URSAM</name>
<reference evidence="6" key="3">
    <citation type="submission" date="2025-09" db="UniProtKB">
        <authorList>
            <consortium name="Ensembl"/>
        </authorList>
    </citation>
    <scope>IDENTIFICATION</scope>
</reference>
<dbReference type="GeneTree" id="ENSGT00770000120884"/>
<evidence type="ECO:0000313" key="7">
    <source>
        <dbReference type="Proteomes" id="UP000291022"/>
    </source>
</evidence>
<keyword evidence="2" id="KW-0812">Transmembrane</keyword>
<evidence type="ECO:0000256" key="5">
    <source>
        <dbReference type="SAM" id="MobiDB-lite"/>
    </source>
</evidence>
<comment type="subcellular location">
    <subcellularLocation>
        <location evidence="1">Membrane</location>
        <topology evidence="1">Single-pass membrane protein</topology>
    </subcellularLocation>
</comment>
<evidence type="ECO:0000256" key="4">
    <source>
        <dbReference type="ARBA" id="ARBA00023136"/>
    </source>
</evidence>
<dbReference type="AlphaFoldDB" id="A0A452RNS6"/>
<evidence type="ECO:0000256" key="1">
    <source>
        <dbReference type="ARBA" id="ARBA00004167"/>
    </source>
</evidence>
<reference evidence="7" key="1">
    <citation type="submission" date="2016-06" db="EMBL/GenBank/DDBJ databases">
        <title>De novo assembly and RNA-Seq shows season-dependent expression and editing in black bear kidneys.</title>
        <authorList>
            <person name="Korstanje R."/>
            <person name="Srivastava A."/>
            <person name="Sarsani V.K."/>
            <person name="Sheehan S.M."/>
            <person name="Seger R.L."/>
            <person name="Barter M.E."/>
            <person name="Lindqvist C."/>
            <person name="Brody L.C."/>
            <person name="Mullikin J.C."/>
        </authorList>
    </citation>
    <scope>NUCLEOTIDE SEQUENCE [LARGE SCALE GENOMIC DNA]</scope>
</reference>
<evidence type="ECO:0000256" key="2">
    <source>
        <dbReference type="ARBA" id="ARBA00022692"/>
    </source>
</evidence>
<sequence>EAVSTPLEATAQEALGKLRSRELFQSTWDTAAFIIFLIFLGECGLGLWPPRPPPGRPPGPLLQERPRGVDNLALEP</sequence>
<reference evidence="6" key="2">
    <citation type="submission" date="2025-08" db="UniProtKB">
        <authorList>
            <consortium name="Ensembl"/>
        </authorList>
    </citation>
    <scope>IDENTIFICATION</scope>
</reference>
<dbReference type="InterPro" id="IPR031671">
    <property type="entry name" value="SMIM5/18/22"/>
</dbReference>
<dbReference type="GO" id="GO:0016020">
    <property type="term" value="C:membrane"/>
    <property type="evidence" value="ECO:0007669"/>
    <property type="project" value="UniProtKB-SubCell"/>
</dbReference>
<evidence type="ECO:0000313" key="6">
    <source>
        <dbReference type="Ensembl" id="ENSUAMP00000020874.1"/>
    </source>
</evidence>
<keyword evidence="3" id="KW-1133">Transmembrane helix</keyword>
<dbReference type="Proteomes" id="UP000291022">
    <property type="component" value="Unassembled WGS sequence"/>
</dbReference>
<feature type="compositionally biased region" description="Pro residues" evidence="5">
    <location>
        <begin position="49"/>
        <end position="60"/>
    </location>
</feature>
<dbReference type="CDD" id="cd20255">
    <property type="entry name" value="CASIMO1_SMIM22"/>
    <property type="match status" value="1"/>
</dbReference>
<proteinExistence type="predicted"/>
<evidence type="ECO:0000256" key="3">
    <source>
        <dbReference type="ARBA" id="ARBA00022989"/>
    </source>
</evidence>
<dbReference type="Ensembl" id="ENSUAMT00000023326.1">
    <property type="protein sequence ID" value="ENSUAMP00000020874.1"/>
    <property type="gene ID" value="ENSUAMG00000016433.1"/>
</dbReference>
<protein>
    <submittedName>
        <fullName evidence="6">Uncharacterized protein</fullName>
    </submittedName>
</protein>
<keyword evidence="4" id="KW-0472">Membrane</keyword>
<accession>A0A452RNS6</accession>
<dbReference type="Pfam" id="PF15831">
    <property type="entry name" value="SMIM5_18_22"/>
    <property type="match status" value="1"/>
</dbReference>
<feature type="region of interest" description="Disordered" evidence="5">
    <location>
        <begin position="49"/>
        <end position="76"/>
    </location>
</feature>